<protein>
    <submittedName>
        <fullName evidence="1">Acyl carrier protein</fullName>
    </submittedName>
</protein>
<name>A0A5Y5M007_CAMJU</name>
<feature type="non-terminal residue" evidence="1">
    <location>
        <position position="121"/>
    </location>
</feature>
<organism evidence="1">
    <name type="scientific">Campylobacter jejuni</name>
    <dbReference type="NCBI Taxonomy" id="197"/>
    <lineage>
        <taxon>Bacteria</taxon>
        <taxon>Pseudomonadati</taxon>
        <taxon>Campylobacterota</taxon>
        <taxon>Epsilonproteobacteria</taxon>
        <taxon>Campylobacterales</taxon>
        <taxon>Campylobacteraceae</taxon>
        <taxon>Campylobacter</taxon>
    </lineage>
</organism>
<evidence type="ECO:0000313" key="1">
    <source>
        <dbReference type="EMBL" id="ECK4415199.1"/>
    </source>
</evidence>
<proteinExistence type="predicted"/>
<gene>
    <name evidence="1" type="ORF">FRM11_09055</name>
</gene>
<reference evidence="1" key="1">
    <citation type="submission" date="2019-08" db="EMBL/GenBank/DDBJ databases">
        <authorList>
            <consortium name="PulseNet: The National Subtyping Network for Foodborne Disease Surveillance"/>
            <person name="Tarr C.L."/>
            <person name="Trees E."/>
            <person name="Katz L.S."/>
            <person name="Carleton-Romer H.A."/>
            <person name="Stroika S."/>
            <person name="Kucerova Z."/>
            <person name="Roache K.F."/>
            <person name="Sabol A.L."/>
            <person name="Besser J."/>
            <person name="Gerner-Smidt P."/>
        </authorList>
    </citation>
    <scope>NUCLEOTIDE SEQUENCE</scope>
    <source>
        <strain evidence="1">PNUSAC010494</strain>
    </source>
</reference>
<comment type="caution">
    <text evidence="1">The sequence shown here is derived from an EMBL/GenBank/DDBJ whole genome shotgun (WGS) entry which is preliminary data.</text>
</comment>
<dbReference type="AlphaFoldDB" id="A0A5Y5M007"/>
<sequence length="121" mass="14117">MTAYLHIGTPKTGTTSLQNFLIANENKVLNQAYIYPKSLRMANRHWALVDMVLELVQKEDILKKESVLSHIANERLLRTIENFKSESALHKDKKFIFSCEGIVWDFSTKKHVEILEKIMRE</sequence>
<dbReference type="EMBL" id="AAJBVI010000187">
    <property type="protein sequence ID" value="ECK4415199.1"/>
    <property type="molecule type" value="Genomic_DNA"/>
</dbReference>
<accession>A0A5Y5M007</accession>